<sequence>MTDTRDIFITGLRNAHAMENQALAIMKPQAERIENYPEVARRLEEHIGETEGQIERLERILDTLGEKRSSLKDMALSVGGAMAAIGHSVAPDEIVKNSFANFAFENYEIAAYKSLLALAQQAGDAGSVQLLEANLAEEQAMAEWLDDNIEAVTLQYASLRESGEAAKR</sequence>
<dbReference type="PANTHER" id="PTHR30565:SF9">
    <property type="entry name" value="PROTEIN YCIF"/>
    <property type="match status" value="1"/>
</dbReference>
<dbReference type="SUPFAM" id="SSF47240">
    <property type="entry name" value="Ferritin-like"/>
    <property type="match status" value="1"/>
</dbReference>
<evidence type="ECO:0000313" key="2">
    <source>
        <dbReference type="EMBL" id="UXN68508.1"/>
    </source>
</evidence>
<dbReference type="RefSeq" id="WP_262166397.1">
    <property type="nucleotide sequence ID" value="NZ_CP104965.1"/>
</dbReference>
<dbReference type="PANTHER" id="PTHR30565">
    <property type="entry name" value="PROTEIN YCIF"/>
    <property type="match status" value="1"/>
</dbReference>
<dbReference type="InterPro" id="IPR047114">
    <property type="entry name" value="YciF"/>
</dbReference>
<reference evidence="2 3" key="1">
    <citation type="submission" date="2022-09" db="EMBL/GenBank/DDBJ databases">
        <title>Interaction between co-microsymbionts with complementary sets of symbiotic genes in legume-rhizobium systems.</title>
        <authorList>
            <person name="Safronova V."/>
            <person name="Sazanova A."/>
            <person name="Afonin A."/>
            <person name="Chirak E."/>
        </authorList>
    </citation>
    <scope>NUCLEOTIDE SEQUENCE [LARGE SCALE GENOMIC DNA]</scope>
    <source>
        <strain evidence="2 3">A18/4-1</strain>
    </source>
</reference>
<accession>A0ABY6C8D5</accession>
<feature type="coiled-coil region" evidence="1">
    <location>
        <begin position="40"/>
        <end position="74"/>
    </location>
</feature>
<proteinExistence type="predicted"/>
<dbReference type="Gene3D" id="1.20.1260.10">
    <property type="match status" value="1"/>
</dbReference>
<dbReference type="Pfam" id="PF05974">
    <property type="entry name" value="DUF892"/>
    <property type="match status" value="1"/>
</dbReference>
<dbReference type="InterPro" id="IPR009078">
    <property type="entry name" value="Ferritin-like_SF"/>
</dbReference>
<keyword evidence="1" id="KW-0175">Coiled coil</keyword>
<organism evidence="2 3">
    <name type="scientific">Devosia neptuniae</name>
    <dbReference type="NCBI Taxonomy" id="191302"/>
    <lineage>
        <taxon>Bacteria</taxon>
        <taxon>Pseudomonadati</taxon>
        <taxon>Pseudomonadota</taxon>
        <taxon>Alphaproteobacteria</taxon>
        <taxon>Hyphomicrobiales</taxon>
        <taxon>Devosiaceae</taxon>
        <taxon>Devosia</taxon>
    </lineage>
</organism>
<keyword evidence="3" id="KW-1185">Reference proteome</keyword>
<evidence type="ECO:0000256" key="1">
    <source>
        <dbReference type="SAM" id="Coils"/>
    </source>
</evidence>
<dbReference type="InterPro" id="IPR012347">
    <property type="entry name" value="Ferritin-like"/>
</dbReference>
<dbReference type="EMBL" id="CP104965">
    <property type="protein sequence ID" value="UXN68508.1"/>
    <property type="molecule type" value="Genomic_DNA"/>
</dbReference>
<name>A0ABY6C8D5_9HYPH</name>
<evidence type="ECO:0000313" key="3">
    <source>
        <dbReference type="Proteomes" id="UP001061862"/>
    </source>
</evidence>
<dbReference type="InterPro" id="IPR010287">
    <property type="entry name" value="DUF892_YciF-like"/>
</dbReference>
<gene>
    <name evidence="2" type="ORF">N8A98_14710</name>
</gene>
<protein>
    <submittedName>
        <fullName evidence="2">Ferritin-like domain-containing protein</fullName>
    </submittedName>
</protein>
<dbReference type="Proteomes" id="UP001061862">
    <property type="component" value="Chromosome"/>
</dbReference>